<dbReference type="InterPro" id="IPR054353">
    <property type="entry name" value="IstA-like_C"/>
</dbReference>
<reference evidence="2 3" key="1">
    <citation type="submission" date="2018-09" db="EMBL/GenBank/DDBJ databases">
        <title>Complete genome sequence of Euzebya sp. DY32-46 isolated from seawater of Pacific Ocean.</title>
        <authorList>
            <person name="Xu L."/>
            <person name="Wu Y.-H."/>
            <person name="Xu X.-W."/>
        </authorList>
    </citation>
    <scope>NUCLEOTIDE SEQUENCE [LARGE SCALE GENOMIC DNA]</scope>
    <source>
        <strain evidence="2 3">DY32-46</strain>
    </source>
</reference>
<dbReference type="SUPFAM" id="SSF53098">
    <property type="entry name" value="Ribonuclease H-like"/>
    <property type="match status" value="1"/>
</dbReference>
<gene>
    <name evidence="2" type="ORF">DVS28_a1866</name>
</gene>
<organism evidence="2 3">
    <name type="scientific">Euzebya pacifica</name>
    <dbReference type="NCBI Taxonomy" id="1608957"/>
    <lineage>
        <taxon>Bacteria</taxon>
        <taxon>Bacillati</taxon>
        <taxon>Actinomycetota</taxon>
        <taxon>Nitriliruptoria</taxon>
        <taxon>Euzebyales</taxon>
    </lineage>
</organism>
<dbReference type="KEGG" id="euz:DVS28_a1866"/>
<dbReference type="InterPro" id="IPR012337">
    <property type="entry name" value="RNaseH-like_sf"/>
</dbReference>
<protein>
    <submittedName>
        <fullName evidence="2">Mobile element protein</fullName>
    </submittedName>
</protein>
<feature type="domain" description="Integrase catalytic" evidence="1">
    <location>
        <begin position="1"/>
        <end position="121"/>
    </location>
</feature>
<dbReference type="Pfam" id="PF22483">
    <property type="entry name" value="Mu-transpos_C_2"/>
    <property type="match status" value="1"/>
</dbReference>
<dbReference type="OrthoDB" id="3204032at2"/>
<keyword evidence="3" id="KW-1185">Reference proteome</keyword>
<accession>A0A346XWF7</accession>
<dbReference type="RefSeq" id="WP_114591183.1">
    <property type="nucleotide sequence ID" value="NZ_CP031165.1"/>
</dbReference>
<dbReference type="PROSITE" id="PS50994">
    <property type="entry name" value="INTEGRASE"/>
    <property type="match status" value="1"/>
</dbReference>
<proteinExistence type="predicted"/>
<name>A0A346XWF7_9ACTN</name>
<dbReference type="AlphaFoldDB" id="A0A346XWF7"/>
<dbReference type="PANTHER" id="PTHR35004:SF8">
    <property type="entry name" value="TRANSPOSASE RV3428C-RELATED"/>
    <property type="match status" value="1"/>
</dbReference>
<dbReference type="Proteomes" id="UP000264006">
    <property type="component" value="Chromosome"/>
</dbReference>
<dbReference type="EMBL" id="CP031165">
    <property type="protein sequence ID" value="AXV06554.1"/>
    <property type="molecule type" value="Genomic_DNA"/>
</dbReference>
<evidence type="ECO:0000313" key="3">
    <source>
        <dbReference type="Proteomes" id="UP000264006"/>
    </source>
</evidence>
<sequence length="239" mass="26518">MLGGHLWCLRDLGRVPRKGVYDGEPAISVRRGRKLVYTQEYLAFRGTLGMGSIVLAKGHPERKGVVERANGYLETSFMPGRSFGSIDDFNTQLGLWLEDRANVRVHAGLRQRPSERIDADLAAMLPLPPVPPDVDWTHTVRLGADHWVRVDTNDYSVHPGAIGRKVTIRRTADQVVVTCGRDEVARHDRVLAKHQTITDPAHDAARKARAQLLELPVAGPDTGVEQRDLADYDRLLGVA</sequence>
<evidence type="ECO:0000313" key="2">
    <source>
        <dbReference type="EMBL" id="AXV06554.1"/>
    </source>
</evidence>
<dbReference type="GO" id="GO:0015074">
    <property type="term" value="P:DNA integration"/>
    <property type="evidence" value="ECO:0007669"/>
    <property type="project" value="InterPro"/>
</dbReference>
<evidence type="ECO:0000259" key="1">
    <source>
        <dbReference type="PROSITE" id="PS50994"/>
    </source>
</evidence>
<dbReference type="InterPro" id="IPR001584">
    <property type="entry name" value="Integrase_cat-core"/>
</dbReference>
<dbReference type="PANTHER" id="PTHR35004">
    <property type="entry name" value="TRANSPOSASE RV3428C-RELATED"/>
    <property type="match status" value="1"/>
</dbReference>